<keyword evidence="2" id="KW-1185">Reference proteome</keyword>
<dbReference type="GeneID" id="18923451"/>
<name>F4RSS3_MELLP</name>
<dbReference type="RefSeq" id="XP_007412349.1">
    <property type="nucleotide sequence ID" value="XM_007412287.1"/>
</dbReference>
<dbReference type="AlphaFoldDB" id="F4RSS3"/>
<evidence type="ECO:0000313" key="1">
    <source>
        <dbReference type="EMBL" id="EGG04558.1"/>
    </source>
</evidence>
<organism evidence="2">
    <name type="scientific">Melampsora larici-populina (strain 98AG31 / pathotype 3-4-7)</name>
    <name type="common">Poplar leaf rust fungus</name>
    <dbReference type="NCBI Taxonomy" id="747676"/>
    <lineage>
        <taxon>Eukaryota</taxon>
        <taxon>Fungi</taxon>
        <taxon>Dikarya</taxon>
        <taxon>Basidiomycota</taxon>
        <taxon>Pucciniomycotina</taxon>
        <taxon>Pucciniomycetes</taxon>
        <taxon>Pucciniales</taxon>
        <taxon>Melampsoraceae</taxon>
        <taxon>Melampsora</taxon>
    </lineage>
</organism>
<dbReference type="KEGG" id="mlr:MELLADRAFT_108335"/>
<reference evidence="2" key="1">
    <citation type="journal article" date="2011" name="Proc. Natl. Acad. Sci. U.S.A.">
        <title>Obligate biotrophy features unraveled by the genomic analysis of rust fungi.</title>
        <authorList>
            <person name="Duplessis S."/>
            <person name="Cuomo C.A."/>
            <person name="Lin Y.-C."/>
            <person name="Aerts A."/>
            <person name="Tisserant E."/>
            <person name="Veneault-Fourrey C."/>
            <person name="Joly D.L."/>
            <person name="Hacquard S."/>
            <person name="Amselem J."/>
            <person name="Cantarel B.L."/>
            <person name="Chiu R."/>
            <person name="Coutinho P.M."/>
            <person name="Feau N."/>
            <person name="Field M."/>
            <person name="Frey P."/>
            <person name="Gelhaye E."/>
            <person name="Goldberg J."/>
            <person name="Grabherr M.G."/>
            <person name="Kodira C.D."/>
            <person name="Kohler A."/>
            <person name="Kuees U."/>
            <person name="Lindquist E.A."/>
            <person name="Lucas S.M."/>
            <person name="Mago R."/>
            <person name="Mauceli E."/>
            <person name="Morin E."/>
            <person name="Murat C."/>
            <person name="Pangilinan J.L."/>
            <person name="Park R."/>
            <person name="Pearson M."/>
            <person name="Quesneville H."/>
            <person name="Rouhier N."/>
            <person name="Sakthikumar S."/>
            <person name="Salamov A.A."/>
            <person name="Schmutz J."/>
            <person name="Selles B."/>
            <person name="Shapiro H."/>
            <person name="Tanguay P."/>
            <person name="Tuskan G.A."/>
            <person name="Henrissat B."/>
            <person name="Van de Peer Y."/>
            <person name="Rouze P."/>
            <person name="Ellis J.G."/>
            <person name="Dodds P.N."/>
            <person name="Schein J.E."/>
            <person name="Zhong S."/>
            <person name="Hamelin R.C."/>
            <person name="Grigoriev I.V."/>
            <person name="Szabo L.J."/>
            <person name="Martin F."/>
        </authorList>
    </citation>
    <scope>NUCLEOTIDE SEQUENCE [LARGE SCALE GENOMIC DNA]</scope>
    <source>
        <strain evidence="2">98AG31 / pathotype 3-4-7</strain>
    </source>
</reference>
<dbReference type="VEuPathDB" id="FungiDB:MELLADRAFT_108335"/>
<gene>
    <name evidence="1" type="ORF">MELLADRAFT_108335</name>
</gene>
<dbReference type="HOGENOM" id="CLU_1644089_0_0_1"/>
<protein>
    <submittedName>
        <fullName evidence="1">Uncharacterized protein</fullName>
    </submittedName>
</protein>
<proteinExistence type="predicted"/>
<dbReference type="InParanoid" id="F4RSS3"/>
<evidence type="ECO:0000313" key="2">
    <source>
        <dbReference type="Proteomes" id="UP000001072"/>
    </source>
</evidence>
<sequence length="161" mass="18180">MSFSRTFPRVALLETPTPTTTHLPLRPSLLHRITTGTMSRGDAQQPQLHPMASLELSSYNTTSMTESRIASDICKCTVDKVSRAWKRRQFVGIQASRNSKEGEKVSKVPKAGTARWQSYKFPIRGYITILWTKEETRTRIGLGSIVGWTIVGRVILWNAME</sequence>
<dbReference type="EMBL" id="GL883118">
    <property type="protein sequence ID" value="EGG04558.1"/>
    <property type="molecule type" value="Genomic_DNA"/>
</dbReference>
<dbReference type="Proteomes" id="UP000001072">
    <property type="component" value="Unassembled WGS sequence"/>
</dbReference>
<accession>F4RSS3</accession>